<dbReference type="AlphaFoldDB" id="A0ABC9WBN1"/>
<sequence>MATHMSMKPYKCPFCDESFRTTVHCKKHMKKHQAVSSAVAAATETGGGVACVEDDDENSERTSRKSRPGVITFTEEETAELAKIRPRESATVSEKVLVQSAAEKDRISEIKDKQAELESEPKYANCCSYCPKSFKKPSDLVRHVRIHTGEKPYKCDECGKSFTVKSTLDCHVKTHTGQKLFSCHVCSNSFSTKGSLKVHMRLHTGAKPFKCPHCDLRFRTSGRRKTHIQCHYKPETKKARKPVARTSTEGLQPVSLLNSSSTDPNVFIMNNSVLTSQFDQNLLQQGLVGQAILPASVSDGSLATLEGIQLQLAANLVGQNVQISGIDATGINNITLQIDPSILQQTLQQSNLLAQQLTGDPNMAPQNTSLQATENAVPANVVIQPISGLSLQPTVTSSANMAIGSLSEQESVLTTSASGAQDISQVMTSQGMVSSSNGQHEITLTINNSSLSQVLAHASGSTSASSSGSPQEITLTISGQDLIQHNSGSSDLNSGLRLTAPTINSQTTGATLTISNDQLLSQGTSLNAPELNTTGGTNLPSSTPISQSTVSAQNLVMSSSGVGGDGSVTLTLADTQGMLSGGLDAVTLNITSQGQQFPAILTDSSLASQSGSGSQQVILGEEDLCPGTSRAHQQSFKLGWKGVGDNIRLASNMLWDDVPRLEGQGAGEGPQRTTPRRAGRTTARSKPRGDEPGAPDATGTNGETLGRYIKRIPATPASKSASTGAQLKCLYANARSMGNKQEELEMCVCLQGCDLIGITETWWDSSYDWSVGMEGYRLFRKEWQGRRGWGIALYINDQLECMELHLGMDEEPTKGLWVRIKGRAGVGVCYRPPDQGDRADEALYRQIGAASRSQALVLMGDFSHPDICWRDNAAEHKQSRKFLECVDDNFLLQVIEKPMRRGAMVDLILTDKEGLVGDVKLKGSLGCSDHEMVEFKILRAARRAHSKLTTLDFSRADFGLFRDLLGRIPWDKALEGRGAQDSWLVFKHHLLPAQERCIPTKRKSSKITKGPPMDEQDAPGQSQTKKGSLQRVEARAGSLGRIQRNCPSSQGAG</sequence>
<dbReference type="Pfam" id="PF14529">
    <property type="entry name" value="Exo_endo_phos_2"/>
    <property type="match status" value="1"/>
</dbReference>
<feature type="region of interest" description="Disordered" evidence="7">
    <location>
        <begin position="526"/>
        <end position="546"/>
    </location>
</feature>
<organism evidence="9 10">
    <name type="scientific">Grus japonensis</name>
    <name type="common">Japanese crane</name>
    <name type="synonym">Red-crowned crane</name>
    <dbReference type="NCBI Taxonomy" id="30415"/>
    <lineage>
        <taxon>Eukaryota</taxon>
        <taxon>Metazoa</taxon>
        <taxon>Chordata</taxon>
        <taxon>Craniata</taxon>
        <taxon>Vertebrata</taxon>
        <taxon>Euteleostomi</taxon>
        <taxon>Archelosauria</taxon>
        <taxon>Archosauria</taxon>
        <taxon>Dinosauria</taxon>
        <taxon>Saurischia</taxon>
        <taxon>Theropoda</taxon>
        <taxon>Coelurosauria</taxon>
        <taxon>Aves</taxon>
        <taxon>Neognathae</taxon>
        <taxon>Neoaves</taxon>
        <taxon>Gruiformes</taxon>
        <taxon>Gruidae</taxon>
        <taxon>Grus</taxon>
    </lineage>
</organism>
<dbReference type="FunFam" id="3.30.160.60:FF:000573">
    <property type="entry name" value="Putative zinc finger protein 236"/>
    <property type="match status" value="1"/>
</dbReference>
<dbReference type="Gene3D" id="3.30.160.60">
    <property type="entry name" value="Classic Zinc Finger"/>
    <property type="match status" value="5"/>
</dbReference>
<dbReference type="EMBL" id="BAAFJT010000002">
    <property type="protein sequence ID" value="GAB0182939.1"/>
    <property type="molecule type" value="Genomic_DNA"/>
</dbReference>
<protein>
    <submittedName>
        <fullName evidence="9">Zinc finger protein 236</fullName>
    </submittedName>
</protein>
<accession>A0ABC9WBN1</accession>
<evidence type="ECO:0000313" key="9">
    <source>
        <dbReference type="EMBL" id="GAB0182939.1"/>
    </source>
</evidence>
<keyword evidence="10" id="KW-1185">Reference proteome</keyword>
<dbReference type="GO" id="GO:0008270">
    <property type="term" value="F:zinc ion binding"/>
    <property type="evidence" value="ECO:0007669"/>
    <property type="project" value="UniProtKB-KW"/>
</dbReference>
<evidence type="ECO:0000256" key="5">
    <source>
        <dbReference type="ARBA" id="ARBA00023242"/>
    </source>
</evidence>
<dbReference type="FunFam" id="3.30.160.60:FF:002389">
    <property type="entry name" value="Zinc finger protein 236 variant"/>
    <property type="match status" value="1"/>
</dbReference>
<dbReference type="PANTHER" id="PTHR24396:SF21">
    <property type="entry name" value="ZINC FINGER PROTEIN 236"/>
    <property type="match status" value="1"/>
</dbReference>
<name>A0ABC9WBN1_GRUJA</name>
<evidence type="ECO:0000313" key="10">
    <source>
        <dbReference type="Proteomes" id="UP001623348"/>
    </source>
</evidence>
<proteinExistence type="predicted"/>
<dbReference type="PANTHER" id="PTHR24396">
    <property type="entry name" value="ZINC FINGER PROTEIN"/>
    <property type="match status" value="1"/>
</dbReference>
<evidence type="ECO:0000256" key="7">
    <source>
        <dbReference type="SAM" id="MobiDB-lite"/>
    </source>
</evidence>
<feature type="domain" description="C2H2-type" evidence="8">
    <location>
        <begin position="181"/>
        <end position="208"/>
    </location>
</feature>
<feature type="region of interest" description="Disordered" evidence="7">
    <location>
        <begin position="997"/>
        <end position="1053"/>
    </location>
</feature>
<keyword evidence="5" id="KW-0539">Nucleus</keyword>
<keyword evidence="2" id="KW-0479">Metal-binding</keyword>
<feature type="domain" description="C2H2-type" evidence="8">
    <location>
        <begin position="153"/>
        <end position="180"/>
    </location>
</feature>
<dbReference type="InterPro" id="IPR013087">
    <property type="entry name" value="Znf_C2H2_type"/>
</dbReference>
<feature type="compositionally biased region" description="Basic residues" evidence="7">
    <location>
        <begin position="674"/>
        <end position="686"/>
    </location>
</feature>
<evidence type="ECO:0000256" key="4">
    <source>
        <dbReference type="ARBA" id="ARBA00022833"/>
    </source>
</evidence>
<dbReference type="FunFam" id="3.30.160.60:FF:001535">
    <property type="entry name" value="Zinc finger protein 236"/>
    <property type="match status" value="1"/>
</dbReference>
<dbReference type="Proteomes" id="UP001623348">
    <property type="component" value="Unassembled WGS sequence"/>
</dbReference>
<evidence type="ECO:0000256" key="6">
    <source>
        <dbReference type="PROSITE-ProRule" id="PRU00042"/>
    </source>
</evidence>
<feature type="domain" description="C2H2-type" evidence="8">
    <location>
        <begin position="209"/>
        <end position="236"/>
    </location>
</feature>
<feature type="domain" description="C2H2-type" evidence="8">
    <location>
        <begin position="10"/>
        <end position="37"/>
    </location>
</feature>
<evidence type="ECO:0000256" key="1">
    <source>
        <dbReference type="ARBA" id="ARBA00004123"/>
    </source>
</evidence>
<dbReference type="SUPFAM" id="SSF56219">
    <property type="entry name" value="DNase I-like"/>
    <property type="match status" value="1"/>
</dbReference>
<feature type="domain" description="C2H2-type" evidence="8">
    <location>
        <begin position="125"/>
        <end position="152"/>
    </location>
</feature>
<keyword evidence="4" id="KW-0862">Zinc</keyword>
<dbReference type="PROSITE" id="PS50157">
    <property type="entry name" value="ZINC_FINGER_C2H2_2"/>
    <property type="match status" value="5"/>
</dbReference>
<dbReference type="InterPro" id="IPR036691">
    <property type="entry name" value="Endo/exonu/phosph_ase_sf"/>
</dbReference>
<dbReference type="InterPro" id="IPR005135">
    <property type="entry name" value="Endo/exonuclease/phosphatase"/>
</dbReference>
<dbReference type="Gene3D" id="3.60.10.10">
    <property type="entry name" value="Endonuclease/exonuclease/phosphatase"/>
    <property type="match status" value="1"/>
</dbReference>
<comment type="caution">
    <text evidence="9">The sequence shown here is derived from an EMBL/GenBank/DDBJ whole genome shotgun (WGS) entry which is preliminary data.</text>
</comment>
<feature type="region of interest" description="Disordered" evidence="7">
    <location>
        <begin position="660"/>
        <end position="703"/>
    </location>
</feature>
<dbReference type="SMART" id="SM00355">
    <property type="entry name" value="ZnF_C2H2"/>
    <property type="match status" value="5"/>
</dbReference>
<dbReference type="Pfam" id="PF13465">
    <property type="entry name" value="zf-H2C2_2"/>
    <property type="match status" value="1"/>
</dbReference>
<evidence type="ECO:0000256" key="2">
    <source>
        <dbReference type="ARBA" id="ARBA00022723"/>
    </source>
</evidence>
<dbReference type="Pfam" id="PF00096">
    <property type="entry name" value="zf-C2H2"/>
    <property type="match status" value="1"/>
</dbReference>
<evidence type="ECO:0000259" key="8">
    <source>
        <dbReference type="PROSITE" id="PS50157"/>
    </source>
</evidence>
<dbReference type="FunFam" id="3.30.160.60:FF:000301">
    <property type="entry name" value="Zinc finger protein 236"/>
    <property type="match status" value="1"/>
</dbReference>
<dbReference type="InterPro" id="IPR051643">
    <property type="entry name" value="Transcr_Reg_ZincFinger"/>
</dbReference>
<reference evidence="9 10" key="1">
    <citation type="submission" date="2024-06" db="EMBL/GenBank/DDBJ databases">
        <title>The draft genome of Grus japonensis, version 3.</title>
        <authorList>
            <person name="Nabeshima K."/>
            <person name="Suzuki S."/>
            <person name="Onuma M."/>
        </authorList>
    </citation>
    <scope>NUCLEOTIDE SEQUENCE [LARGE SCALE GENOMIC DNA]</scope>
    <source>
        <strain evidence="9 10">451A</strain>
    </source>
</reference>
<dbReference type="SUPFAM" id="SSF57667">
    <property type="entry name" value="beta-beta-alpha zinc fingers"/>
    <property type="match status" value="3"/>
</dbReference>
<gene>
    <name evidence="9" type="ORF">GRJ2_000759200</name>
</gene>
<dbReference type="GO" id="GO:0005634">
    <property type="term" value="C:nucleus"/>
    <property type="evidence" value="ECO:0007669"/>
    <property type="project" value="UniProtKB-SubCell"/>
</dbReference>
<dbReference type="PROSITE" id="PS00028">
    <property type="entry name" value="ZINC_FINGER_C2H2_1"/>
    <property type="match status" value="5"/>
</dbReference>
<dbReference type="InterPro" id="IPR036236">
    <property type="entry name" value="Znf_C2H2_sf"/>
</dbReference>
<keyword evidence="3 6" id="KW-0863">Zinc-finger</keyword>
<evidence type="ECO:0000256" key="3">
    <source>
        <dbReference type="ARBA" id="ARBA00022771"/>
    </source>
</evidence>
<comment type="subcellular location">
    <subcellularLocation>
        <location evidence="1">Nucleus</location>
    </subcellularLocation>
</comment>